<feature type="region of interest" description="Disordered" evidence="1">
    <location>
        <begin position="23"/>
        <end position="50"/>
    </location>
</feature>
<dbReference type="RefSeq" id="XP_033376929.1">
    <property type="nucleotide sequence ID" value="XM_033534822.1"/>
</dbReference>
<accession>A0A6A5X6Q4</accession>
<protein>
    <recommendedName>
        <fullName evidence="5">Secreted protein</fullName>
    </recommendedName>
</protein>
<organism evidence="3 4">
    <name type="scientific">Aaosphaeria arxii CBS 175.79</name>
    <dbReference type="NCBI Taxonomy" id="1450172"/>
    <lineage>
        <taxon>Eukaryota</taxon>
        <taxon>Fungi</taxon>
        <taxon>Dikarya</taxon>
        <taxon>Ascomycota</taxon>
        <taxon>Pezizomycotina</taxon>
        <taxon>Dothideomycetes</taxon>
        <taxon>Pleosporomycetidae</taxon>
        <taxon>Pleosporales</taxon>
        <taxon>Pleosporales incertae sedis</taxon>
        <taxon>Aaosphaeria</taxon>
    </lineage>
</organism>
<feature type="signal peptide" evidence="2">
    <location>
        <begin position="1"/>
        <end position="17"/>
    </location>
</feature>
<evidence type="ECO:0000256" key="2">
    <source>
        <dbReference type="SAM" id="SignalP"/>
    </source>
</evidence>
<keyword evidence="2" id="KW-0732">Signal</keyword>
<sequence length="93" mass="10126">MTVLYVSLLLVVHHLDGREAEVSLPQGSIRPPSRPHLVHGRIQGHPWTGDGVQSADLRQICARAEVAKSIEVGDEIPSAIHPEDHSQRSLPSS</sequence>
<dbReference type="GeneID" id="54292219"/>
<feature type="chain" id="PRO_5025573310" description="Secreted protein" evidence="2">
    <location>
        <begin position="18"/>
        <end position="93"/>
    </location>
</feature>
<evidence type="ECO:0008006" key="5">
    <source>
        <dbReference type="Google" id="ProtNLM"/>
    </source>
</evidence>
<evidence type="ECO:0000313" key="3">
    <source>
        <dbReference type="EMBL" id="KAF2008590.1"/>
    </source>
</evidence>
<feature type="region of interest" description="Disordered" evidence="1">
    <location>
        <begin position="73"/>
        <end position="93"/>
    </location>
</feature>
<dbReference type="Proteomes" id="UP000799778">
    <property type="component" value="Unassembled WGS sequence"/>
</dbReference>
<evidence type="ECO:0000256" key="1">
    <source>
        <dbReference type="SAM" id="MobiDB-lite"/>
    </source>
</evidence>
<dbReference type="AlphaFoldDB" id="A0A6A5X6Q4"/>
<gene>
    <name evidence="3" type="ORF">BU24DRAFT_93739</name>
</gene>
<dbReference type="EMBL" id="ML978082">
    <property type="protein sequence ID" value="KAF2008590.1"/>
    <property type="molecule type" value="Genomic_DNA"/>
</dbReference>
<name>A0A6A5X6Q4_9PLEO</name>
<evidence type="ECO:0000313" key="4">
    <source>
        <dbReference type="Proteomes" id="UP000799778"/>
    </source>
</evidence>
<keyword evidence="4" id="KW-1185">Reference proteome</keyword>
<reference evidence="3" key="1">
    <citation type="journal article" date="2020" name="Stud. Mycol.">
        <title>101 Dothideomycetes genomes: a test case for predicting lifestyles and emergence of pathogens.</title>
        <authorList>
            <person name="Haridas S."/>
            <person name="Albert R."/>
            <person name="Binder M."/>
            <person name="Bloem J."/>
            <person name="Labutti K."/>
            <person name="Salamov A."/>
            <person name="Andreopoulos B."/>
            <person name="Baker S."/>
            <person name="Barry K."/>
            <person name="Bills G."/>
            <person name="Bluhm B."/>
            <person name="Cannon C."/>
            <person name="Castanera R."/>
            <person name="Culley D."/>
            <person name="Daum C."/>
            <person name="Ezra D."/>
            <person name="Gonzalez J."/>
            <person name="Henrissat B."/>
            <person name="Kuo A."/>
            <person name="Liang C."/>
            <person name="Lipzen A."/>
            <person name="Lutzoni F."/>
            <person name="Magnuson J."/>
            <person name="Mondo S."/>
            <person name="Nolan M."/>
            <person name="Ohm R."/>
            <person name="Pangilinan J."/>
            <person name="Park H.-J."/>
            <person name="Ramirez L."/>
            <person name="Alfaro M."/>
            <person name="Sun H."/>
            <person name="Tritt A."/>
            <person name="Yoshinaga Y."/>
            <person name="Zwiers L.-H."/>
            <person name="Turgeon B."/>
            <person name="Goodwin S."/>
            <person name="Spatafora J."/>
            <person name="Crous P."/>
            <person name="Grigoriev I."/>
        </authorList>
    </citation>
    <scope>NUCLEOTIDE SEQUENCE</scope>
    <source>
        <strain evidence="3">CBS 175.79</strain>
    </source>
</reference>
<proteinExistence type="predicted"/>